<dbReference type="PANTHER" id="PTHR46154:SF4">
    <property type="entry name" value="UREA ACTIVE TRANSPORTER"/>
    <property type="match status" value="1"/>
</dbReference>
<feature type="transmembrane region" description="Helical" evidence="8">
    <location>
        <begin position="184"/>
        <end position="204"/>
    </location>
</feature>
<dbReference type="Gene3D" id="1.20.1730.10">
    <property type="entry name" value="Sodium/glucose cotransporter"/>
    <property type="match status" value="1"/>
</dbReference>
<evidence type="ECO:0000256" key="6">
    <source>
        <dbReference type="ARBA" id="ARBA00023136"/>
    </source>
</evidence>
<evidence type="ECO:0000256" key="4">
    <source>
        <dbReference type="ARBA" id="ARBA00022692"/>
    </source>
</evidence>
<evidence type="ECO:0000256" key="3">
    <source>
        <dbReference type="ARBA" id="ARBA00022448"/>
    </source>
</evidence>
<protein>
    <submittedName>
        <fullName evidence="9">Urea active transporter 1</fullName>
    </submittedName>
</protein>
<evidence type="ECO:0000313" key="9">
    <source>
        <dbReference type="EMBL" id="UJO21087.1"/>
    </source>
</evidence>
<evidence type="ECO:0000256" key="2">
    <source>
        <dbReference type="ARBA" id="ARBA00006434"/>
    </source>
</evidence>
<evidence type="ECO:0000313" key="10">
    <source>
        <dbReference type="Proteomes" id="UP000756132"/>
    </source>
</evidence>
<evidence type="ECO:0000256" key="1">
    <source>
        <dbReference type="ARBA" id="ARBA00004141"/>
    </source>
</evidence>
<dbReference type="Proteomes" id="UP000756132">
    <property type="component" value="Chromosome 8"/>
</dbReference>
<gene>
    <name evidence="9" type="ORF">CLAFUR5_11467</name>
</gene>
<feature type="transmembrane region" description="Helical" evidence="8">
    <location>
        <begin position="69"/>
        <end position="90"/>
    </location>
</feature>
<dbReference type="GeneID" id="71991345"/>
<feature type="transmembrane region" description="Helical" evidence="8">
    <location>
        <begin position="353"/>
        <end position="375"/>
    </location>
</feature>
<organism evidence="9 10">
    <name type="scientific">Passalora fulva</name>
    <name type="common">Tomato leaf mold</name>
    <name type="synonym">Cladosporium fulvum</name>
    <dbReference type="NCBI Taxonomy" id="5499"/>
    <lineage>
        <taxon>Eukaryota</taxon>
        <taxon>Fungi</taxon>
        <taxon>Dikarya</taxon>
        <taxon>Ascomycota</taxon>
        <taxon>Pezizomycotina</taxon>
        <taxon>Dothideomycetes</taxon>
        <taxon>Dothideomycetidae</taxon>
        <taxon>Mycosphaerellales</taxon>
        <taxon>Mycosphaerellaceae</taxon>
        <taxon>Fulvia</taxon>
    </lineage>
</organism>
<evidence type="ECO:0000256" key="7">
    <source>
        <dbReference type="RuleBase" id="RU362091"/>
    </source>
</evidence>
<feature type="transmembrane region" description="Helical" evidence="8">
    <location>
        <begin position="102"/>
        <end position="122"/>
    </location>
</feature>
<dbReference type="GO" id="GO:0015204">
    <property type="term" value="F:urea transmembrane transporter activity"/>
    <property type="evidence" value="ECO:0007669"/>
    <property type="project" value="InterPro"/>
</dbReference>
<sequence length="687" mass="73528">MSCFYRTTFMADVFQISPPLSHGVGYGIIVGVGAAFALGMSAISWYLAAYMNEKQDTEMFMTAKHSVKTGLTASAVVSSWTIAATLLTSTSYGYSYGVSGPFWYGAGASVQILLFSLAAIELKRKAPYAQTYLQLVKVRYGTAAHLIFCTYSGVFQLIQTVNLLVGGSAVFSTMTGVNRDGCCFLLPIGVVIYTLAGGIKATFITDWVHTVIIYIVMLISIFVVYTSSSIVGSPGRMWTLLREAAALHPVEGNAHGSYLTMKSVEGGYIGLVFLGAGFAAAVDSQLFQKAIAADPRATSKGYLLGGLAWFTVPFVLASTYGLAAAATEHLPSFPTYPNRMNAYEVSNGMAMPYAALAIMGNGGAVAVLLMVFMAVTSAMSSETVATTALLSYNVYRAYLKPDATEQQLKRFSEYAAVGFAIVAAAIAVGMNHGGFSVGFLITAIGIFVDSAIVPTACTIMWRKQSKAAVIISPLVSSAAALIAWFLKAHTEYGEITVASLSGNLPLVAGNMMALCGPLLLTPLITFIKPQDFDWNIFKERIRPDDTTLAAYQHTIPDPATSVDGPTPEEDENALLLRSRNRSIVASITLTLSLLILWPIPMYATGYVFSKGFFVGWIVVVFLWAFFAASTITLIPIWEGRKTIVAVTKSMFGLEAKSNGKREEVIHGLPVEVVGPKSDDVAGSGEKM</sequence>
<evidence type="ECO:0000256" key="8">
    <source>
        <dbReference type="SAM" id="Phobius"/>
    </source>
</evidence>
<dbReference type="EMBL" id="CP090170">
    <property type="protein sequence ID" value="UJO21087.1"/>
    <property type="molecule type" value="Genomic_DNA"/>
</dbReference>
<dbReference type="AlphaFoldDB" id="A0A9Q8USS3"/>
<dbReference type="GO" id="GO:0015606">
    <property type="term" value="F:spermidine transmembrane transporter activity"/>
    <property type="evidence" value="ECO:0007669"/>
    <property type="project" value="TreeGrafter"/>
</dbReference>
<feature type="transmembrane region" description="Helical" evidence="8">
    <location>
        <begin position="302"/>
        <end position="323"/>
    </location>
</feature>
<comment type="similarity">
    <text evidence="2 7">Belongs to the sodium:solute symporter (SSF) (TC 2.A.21) family.</text>
</comment>
<dbReference type="InterPro" id="IPR031155">
    <property type="entry name" value="DUR"/>
</dbReference>
<dbReference type="PANTHER" id="PTHR46154">
    <property type="match status" value="1"/>
</dbReference>
<keyword evidence="10" id="KW-1185">Reference proteome</keyword>
<dbReference type="KEGG" id="ffu:CLAFUR5_11467"/>
<keyword evidence="3" id="KW-0813">Transport</keyword>
<evidence type="ECO:0000256" key="5">
    <source>
        <dbReference type="ARBA" id="ARBA00022989"/>
    </source>
</evidence>
<comment type="subcellular location">
    <subcellularLocation>
        <location evidence="1">Membrane</location>
        <topology evidence="1">Multi-pass membrane protein</topology>
    </subcellularLocation>
</comment>
<reference evidence="9" key="2">
    <citation type="journal article" date="2022" name="Microb. Genom.">
        <title>A chromosome-scale genome assembly of the tomato pathogen Cladosporium fulvum reveals a compartmentalized genome architecture and the presence of a dispensable chromosome.</title>
        <authorList>
            <person name="Zaccaron A.Z."/>
            <person name="Chen L.H."/>
            <person name="Samaras A."/>
            <person name="Stergiopoulos I."/>
        </authorList>
    </citation>
    <scope>NUCLEOTIDE SEQUENCE</scope>
    <source>
        <strain evidence="9">Race5_Kim</strain>
    </source>
</reference>
<dbReference type="Pfam" id="PF00474">
    <property type="entry name" value="SSF"/>
    <property type="match status" value="1"/>
</dbReference>
<accession>A0A9Q8USS3</accession>
<feature type="transmembrane region" description="Helical" evidence="8">
    <location>
        <begin position="468"/>
        <end position="486"/>
    </location>
</feature>
<feature type="transmembrane region" description="Helical" evidence="8">
    <location>
        <begin position="24"/>
        <end position="48"/>
    </location>
</feature>
<dbReference type="RefSeq" id="XP_047765453.1">
    <property type="nucleotide sequence ID" value="XM_047910615.1"/>
</dbReference>
<dbReference type="InterPro" id="IPR001734">
    <property type="entry name" value="Na/solute_symporter"/>
</dbReference>
<keyword evidence="5 8" id="KW-1133">Transmembrane helix</keyword>
<dbReference type="PROSITE" id="PS50283">
    <property type="entry name" value="NA_SOLUT_SYMP_3"/>
    <property type="match status" value="1"/>
</dbReference>
<feature type="transmembrane region" description="Helical" evidence="8">
    <location>
        <begin position="612"/>
        <end position="634"/>
    </location>
</feature>
<keyword evidence="6 8" id="KW-0472">Membrane</keyword>
<feature type="transmembrane region" description="Helical" evidence="8">
    <location>
        <begin position="583"/>
        <end position="600"/>
    </location>
</feature>
<dbReference type="OrthoDB" id="6132759at2759"/>
<feature type="transmembrane region" description="Helical" evidence="8">
    <location>
        <begin position="506"/>
        <end position="527"/>
    </location>
</feature>
<dbReference type="InterPro" id="IPR038377">
    <property type="entry name" value="Na/Glc_symporter_sf"/>
</dbReference>
<reference evidence="9" key="1">
    <citation type="submission" date="2021-12" db="EMBL/GenBank/DDBJ databases">
        <authorList>
            <person name="Zaccaron A."/>
            <person name="Stergiopoulos I."/>
        </authorList>
    </citation>
    <scope>NUCLEOTIDE SEQUENCE</scope>
    <source>
        <strain evidence="9">Race5_Kim</strain>
    </source>
</reference>
<feature type="transmembrane region" description="Helical" evidence="8">
    <location>
        <begin position="211"/>
        <end position="231"/>
    </location>
</feature>
<feature type="transmembrane region" description="Helical" evidence="8">
    <location>
        <begin position="439"/>
        <end position="461"/>
    </location>
</feature>
<keyword evidence="4 8" id="KW-0812">Transmembrane</keyword>
<dbReference type="CDD" id="cd11476">
    <property type="entry name" value="SLC5sbd_DUR3"/>
    <property type="match status" value="1"/>
</dbReference>
<feature type="transmembrane region" description="Helical" evidence="8">
    <location>
        <begin position="266"/>
        <end position="282"/>
    </location>
</feature>
<feature type="transmembrane region" description="Helical" evidence="8">
    <location>
        <begin position="143"/>
        <end position="164"/>
    </location>
</feature>
<dbReference type="GO" id="GO:0005886">
    <property type="term" value="C:plasma membrane"/>
    <property type="evidence" value="ECO:0007669"/>
    <property type="project" value="TreeGrafter"/>
</dbReference>
<proteinExistence type="inferred from homology"/>
<name>A0A9Q8USS3_PASFU</name>
<dbReference type="GO" id="GO:0015489">
    <property type="term" value="F:putrescine transmembrane transporter activity"/>
    <property type="evidence" value="ECO:0007669"/>
    <property type="project" value="TreeGrafter"/>
</dbReference>
<feature type="transmembrane region" description="Helical" evidence="8">
    <location>
        <begin position="414"/>
        <end position="433"/>
    </location>
</feature>